<keyword evidence="4" id="KW-1185">Reference proteome</keyword>
<sequence length="119" mass="13045">MNRIDYLQAVVESQRSPIEVFMNLNEKPESGIIVDVRIAEKAFLQEKIKGALEISLIELPSKLDQLPQGRTIYVTTWSGACTLAKQASLLLLDAGFSVIEIGGGNVAWKESGLPMEEIA</sequence>
<feature type="domain" description="Rhodanese" evidence="1">
    <location>
        <begin position="27"/>
        <end position="117"/>
    </location>
</feature>
<evidence type="ECO:0000313" key="3">
    <source>
        <dbReference type="EMBL" id="OJG93463.1"/>
    </source>
</evidence>
<dbReference type="InterPro" id="IPR036873">
    <property type="entry name" value="Rhodanese-like_dom_sf"/>
</dbReference>
<evidence type="ECO:0000259" key="1">
    <source>
        <dbReference type="PROSITE" id="PS50206"/>
    </source>
</evidence>
<dbReference type="Gene3D" id="3.40.250.10">
    <property type="entry name" value="Rhodanese-like domain"/>
    <property type="match status" value="1"/>
</dbReference>
<dbReference type="SMART" id="SM00450">
    <property type="entry name" value="RHOD"/>
    <property type="match status" value="1"/>
</dbReference>
<reference evidence="3 5" key="1">
    <citation type="submission" date="2014-12" db="EMBL/GenBank/DDBJ databases">
        <title>Draft genome sequences of 29 type strains of Enterococci.</title>
        <authorList>
            <person name="Zhong Z."/>
            <person name="Sun Z."/>
            <person name="Liu W."/>
            <person name="Zhang W."/>
            <person name="Zhang H."/>
        </authorList>
    </citation>
    <scope>NUCLEOTIDE SEQUENCE [LARGE SCALE GENOMIC DNA]</scope>
    <source>
        <strain evidence="3 5">DSM 22801</strain>
    </source>
</reference>
<dbReference type="InterPro" id="IPR001763">
    <property type="entry name" value="Rhodanese-like_dom"/>
</dbReference>
<evidence type="ECO:0000313" key="5">
    <source>
        <dbReference type="Proteomes" id="UP000183039"/>
    </source>
</evidence>
<evidence type="ECO:0000313" key="2">
    <source>
        <dbReference type="EMBL" id="ALS02611.1"/>
    </source>
</evidence>
<name>A0A0S3KE69_9ENTE</name>
<dbReference type="SUPFAM" id="SSF52821">
    <property type="entry name" value="Rhodanese/Cell cycle control phosphatase"/>
    <property type="match status" value="1"/>
</dbReference>
<dbReference type="Proteomes" id="UP000065511">
    <property type="component" value="Chromosome"/>
</dbReference>
<dbReference type="OrthoDB" id="9800872at2"/>
<reference evidence="2 4" key="2">
    <citation type="submission" date="2015-12" db="EMBL/GenBank/DDBJ databases">
        <authorList>
            <person name="Lauer A."/>
            <person name="Humrighouse B."/>
            <person name="Loparev V."/>
            <person name="Shewmaker P.L."/>
            <person name="Whitney A.M."/>
            <person name="McLaughlin R.W."/>
        </authorList>
    </citation>
    <scope>NUCLEOTIDE SEQUENCE [LARGE SCALE GENOMIC DNA]</scope>
    <source>
        <strain evidence="2 4">LMG 23085</strain>
    </source>
</reference>
<dbReference type="Proteomes" id="UP000183039">
    <property type="component" value="Unassembled WGS sequence"/>
</dbReference>
<accession>A0A0S3KE69</accession>
<gene>
    <name evidence="2" type="ORF">ATZ33_14875</name>
    <name evidence="3" type="ORF">RV15_GL000065</name>
</gene>
<protein>
    <recommendedName>
        <fullName evidence="1">Rhodanese domain-containing protein</fullName>
    </recommendedName>
</protein>
<dbReference type="EMBL" id="CP013614">
    <property type="protein sequence ID" value="ALS02611.1"/>
    <property type="molecule type" value="Genomic_DNA"/>
</dbReference>
<evidence type="ECO:0000313" key="4">
    <source>
        <dbReference type="Proteomes" id="UP000065511"/>
    </source>
</evidence>
<dbReference type="PROSITE" id="PS50206">
    <property type="entry name" value="RHODANESE_3"/>
    <property type="match status" value="1"/>
</dbReference>
<dbReference type="EMBL" id="JXLC01000001">
    <property type="protein sequence ID" value="OJG93463.1"/>
    <property type="molecule type" value="Genomic_DNA"/>
</dbReference>
<organism evidence="3 5">
    <name type="scientific">Enterococcus silesiacus</name>
    <dbReference type="NCBI Taxonomy" id="332949"/>
    <lineage>
        <taxon>Bacteria</taxon>
        <taxon>Bacillati</taxon>
        <taxon>Bacillota</taxon>
        <taxon>Bacilli</taxon>
        <taxon>Lactobacillales</taxon>
        <taxon>Enterococcaceae</taxon>
        <taxon>Enterococcus</taxon>
    </lineage>
</organism>
<dbReference type="RefSeq" id="WP_071876073.1">
    <property type="nucleotide sequence ID" value="NZ_JXLC01000001.1"/>
</dbReference>
<proteinExistence type="predicted"/>
<dbReference type="Pfam" id="PF00581">
    <property type="entry name" value="Rhodanese"/>
    <property type="match status" value="1"/>
</dbReference>
<dbReference type="AlphaFoldDB" id="A0A0S3KE69"/>
<dbReference type="KEGG" id="ess:ATZ33_14875"/>